<gene>
    <name evidence="2" type="ORF">RSO01_61510</name>
</gene>
<keyword evidence="3" id="KW-1185">Reference proteome</keyword>
<dbReference type="InterPro" id="IPR005064">
    <property type="entry name" value="BUG"/>
</dbReference>
<comment type="similarity">
    <text evidence="1">Belongs to the UPF0065 (bug) family.</text>
</comment>
<evidence type="ECO:0008006" key="4">
    <source>
        <dbReference type="Google" id="ProtNLM"/>
    </source>
</evidence>
<dbReference type="AlphaFoldDB" id="A0A512NJ89"/>
<dbReference type="Gene3D" id="3.40.190.150">
    <property type="entry name" value="Bordetella uptake gene, domain 1"/>
    <property type="match status" value="1"/>
</dbReference>
<protein>
    <recommendedName>
        <fullName evidence="4">MFS transporter</fullName>
    </recommendedName>
</protein>
<dbReference type="EMBL" id="BKAJ01000115">
    <property type="protein sequence ID" value="GEP58985.1"/>
    <property type="molecule type" value="Genomic_DNA"/>
</dbReference>
<sequence length="315" mass="31729">MALAGALTALAATAQAQRSTGPISLYVGFAAGGPADTLARIMAEQLGARLGRSVVVQNKPGAGGTVAAAQVAKADADGTSLLLVSSGHAGASALYLNLPFDGQKDFAAVIALAQTPIVILVKADSPYRTMADLLAAARAAPGKLNFGTGGGGATLTAMAAVLLQRELDFKAEAINFRGSGPANLALMAGQIDFQFDTVSGAIGLLSGGTLRALAVTSPQRSAVLPDVPTIAETVKPGFDVTGWFGILGPAGLGAATVDELNRTFNAILADKGTRERLAGLGLDPIGGTPKQFADLLASETARWGGIIRDLGLKPD</sequence>
<dbReference type="InterPro" id="IPR042100">
    <property type="entry name" value="Bug_dom1"/>
</dbReference>
<organism evidence="2 3">
    <name type="scientific">Reyranella soli</name>
    <dbReference type="NCBI Taxonomy" id="1230389"/>
    <lineage>
        <taxon>Bacteria</taxon>
        <taxon>Pseudomonadati</taxon>
        <taxon>Pseudomonadota</taxon>
        <taxon>Alphaproteobacteria</taxon>
        <taxon>Hyphomicrobiales</taxon>
        <taxon>Reyranellaceae</taxon>
        <taxon>Reyranella</taxon>
    </lineage>
</organism>
<dbReference type="PIRSF" id="PIRSF017082">
    <property type="entry name" value="YflP"/>
    <property type="match status" value="1"/>
</dbReference>
<proteinExistence type="inferred from homology"/>
<name>A0A512NJ89_9HYPH</name>
<dbReference type="SUPFAM" id="SSF53850">
    <property type="entry name" value="Periplasmic binding protein-like II"/>
    <property type="match status" value="1"/>
</dbReference>
<evidence type="ECO:0000256" key="1">
    <source>
        <dbReference type="ARBA" id="ARBA00006987"/>
    </source>
</evidence>
<comment type="caution">
    <text evidence="2">The sequence shown here is derived from an EMBL/GenBank/DDBJ whole genome shotgun (WGS) entry which is preliminary data.</text>
</comment>
<evidence type="ECO:0000313" key="2">
    <source>
        <dbReference type="EMBL" id="GEP58985.1"/>
    </source>
</evidence>
<dbReference type="Proteomes" id="UP000321058">
    <property type="component" value="Unassembled WGS sequence"/>
</dbReference>
<evidence type="ECO:0000313" key="3">
    <source>
        <dbReference type="Proteomes" id="UP000321058"/>
    </source>
</evidence>
<accession>A0A512NJ89</accession>
<dbReference type="Gene3D" id="3.40.190.10">
    <property type="entry name" value="Periplasmic binding protein-like II"/>
    <property type="match status" value="1"/>
</dbReference>
<reference evidence="2 3" key="1">
    <citation type="submission" date="2019-07" db="EMBL/GenBank/DDBJ databases">
        <title>Whole genome shotgun sequence of Reyranella soli NBRC 108950.</title>
        <authorList>
            <person name="Hosoyama A."/>
            <person name="Uohara A."/>
            <person name="Ohji S."/>
            <person name="Ichikawa N."/>
        </authorList>
    </citation>
    <scope>NUCLEOTIDE SEQUENCE [LARGE SCALE GENOMIC DNA]</scope>
    <source>
        <strain evidence="2 3">NBRC 108950</strain>
    </source>
</reference>
<dbReference type="Pfam" id="PF03401">
    <property type="entry name" value="TctC"/>
    <property type="match status" value="1"/>
</dbReference>
<dbReference type="PANTHER" id="PTHR42928:SF5">
    <property type="entry name" value="BLR1237 PROTEIN"/>
    <property type="match status" value="1"/>
</dbReference>
<dbReference type="PANTHER" id="PTHR42928">
    <property type="entry name" value="TRICARBOXYLATE-BINDING PROTEIN"/>
    <property type="match status" value="1"/>
</dbReference>